<evidence type="ECO:0000313" key="2">
    <source>
        <dbReference type="Proteomes" id="UP001162734"/>
    </source>
</evidence>
<dbReference type="EMBL" id="AP025592">
    <property type="protein sequence ID" value="BDG08167.1"/>
    <property type="molecule type" value="Genomic_DNA"/>
</dbReference>
<evidence type="ECO:0000313" key="1">
    <source>
        <dbReference type="EMBL" id="BDG08167.1"/>
    </source>
</evidence>
<sequence length="203" mass="22673">MTPHLYYSARTGAAPLSFEELKPQVVAVLRHLRREGFFQEWMGVECPSGFTPGRLGPEPRQQLELLAGRAGLFPVEARWRGYGEPELFDVIELLYDHVSRPLSPGRWHDHPECGWHYVAFDRAGGREVMRRYLAPLLARYGGGVQLDEAGLSRREARSDGDEVVVIDVRYQATPIMRVPASRAPAAAASLPAFPARRALPQGT</sequence>
<protein>
    <submittedName>
        <fullName evidence="1">Uncharacterized protein</fullName>
    </submittedName>
</protein>
<reference evidence="2" key="1">
    <citation type="journal article" date="2022" name="Int. J. Syst. Evol. Microbiol.">
        <title>Anaeromyxobacter oryzae sp. nov., Anaeromyxobacter diazotrophicus sp. nov. and Anaeromyxobacter paludicola sp. nov., isolated from paddy soils.</title>
        <authorList>
            <person name="Itoh H."/>
            <person name="Xu Z."/>
            <person name="Mise K."/>
            <person name="Masuda Y."/>
            <person name="Ushijima N."/>
            <person name="Hayakawa C."/>
            <person name="Shiratori Y."/>
            <person name="Senoo K."/>
        </authorList>
    </citation>
    <scope>NUCLEOTIDE SEQUENCE [LARGE SCALE GENOMIC DNA]</scope>
    <source>
        <strain evidence="2">Red630</strain>
    </source>
</reference>
<keyword evidence="2" id="KW-1185">Reference proteome</keyword>
<gene>
    <name evidence="1" type="ORF">AMPC_12800</name>
</gene>
<organism evidence="1 2">
    <name type="scientific">Anaeromyxobacter paludicola</name>
    <dbReference type="NCBI Taxonomy" id="2918171"/>
    <lineage>
        <taxon>Bacteria</taxon>
        <taxon>Pseudomonadati</taxon>
        <taxon>Myxococcota</taxon>
        <taxon>Myxococcia</taxon>
        <taxon>Myxococcales</taxon>
        <taxon>Cystobacterineae</taxon>
        <taxon>Anaeromyxobacteraceae</taxon>
        <taxon>Anaeromyxobacter</taxon>
    </lineage>
</organism>
<proteinExistence type="predicted"/>
<name>A0ABN6N894_9BACT</name>
<accession>A0ABN6N894</accession>
<dbReference type="Proteomes" id="UP001162734">
    <property type="component" value="Chromosome"/>
</dbReference>
<dbReference type="RefSeq" id="WP_248345352.1">
    <property type="nucleotide sequence ID" value="NZ_AP025592.1"/>
</dbReference>